<evidence type="ECO:0000256" key="3">
    <source>
        <dbReference type="ARBA" id="ARBA00022475"/>
    </source>
</evidence>
<dbReference type="Proteomes" id="UP000092504">
    <property type="component" value="Unassembled WGS sequence"/>
</dbReference>
<evidence type="ECO:0000256" key="8">
    <source>
        <dbReference type="ARBA" id="ARBA00023136"/>
    </source>
</evidence>
<evidence type="ECO:0000256" key="5">
    <source>
        <dbReference type="ARBA" id="ARBA00022683"/>
    </source>
</evidence>
<dbReference type="PANTHER" id="PTHR30009">
    <property type="entry name" value="CYTOCHROME C-TYPE SYNTHESIS PROTEIN AND PTS TRANSMEMBRANE COMPONENT"/>
    <property type="match status" value="1"/>
</dbReference>
<evidence type="ECO:0000256" key="1">
    <source>
        <dbReference type="ARBA" id="ARBA00004651"/>
    </source>
</evidence>
<feature type="transmembrane region" description="Helical" evidence="9">
    <location>
        <begin position="77"/>
        <end position="96"/>
    </location>
</feature>
<comment type="subcellular location">
    <subcellularLocation>
        <location evidence="1">Cell membrane</location>
        <topology evidence="1">Multi-pass membrane protein</topology>
    </subcellularLocation>
</comment>
<evidence type="ECO:0000256" key="6">
    <source>
        <dbReference type="ARBA" id="ARBA00022692"/>
    </source>
</evidence>
<keyword evidence="6 9" id="KW-0812">Transmembrane</keyword>
<organism evidence="11 12">
    <name type="scientific">Halomonas elongata</name>
    <dbReference type="NCBI Taxonomy" id="2746"/>
    <lineage>
        <taxon>Bacteria</taxon>
        <taxon>Pseudomonadati</taxon>
        <taxon>Pseudomonadota</taxon>
        <taxon>Gammaproteobacteria</taxon>
        <taxon>Oceanospirillales</taxon>
        <taxon>Halomonadaceae</taxon>
        <taxon>Halomonas</taxon>
    </lineage>
</organism>
<dbReference type="GO" id="GO:0090563">
    <property type="term" value="F:protein-phosphocysteine-sugar phosphotransferase activity"/>
    <property type="evidence" value="ECO:0007669"/>
    <property type="project" value="TreeGrafter"/>
</dbReference>
<evidence type="ECO:0000256" key="2">
    <source>
        <dbReference type="ARBA" id="ARBA00022448"/>
    </source>
</evidence>
<protein>
    <submittedName>
        <fullName evidence="11">PTS system glucose-specific EIICBA component</fullName>
    </submittedName>
</protein>
<feature type="domain" description="PTS EIIC type-1" evidence="10">
    <location>
        <begin position="7"/>
        <end position="107"/>
    </location>
</feature>
<keyword evidence="3" id="KW-1003">Cell membrane</keyword>
<gene>
    <name evidence="11" type="primary">ptsG_1</name>
    <name evidence="11" type="ORF">A8U91_00042</name>
</gene>
<dbReference type="PATRIC" id="fig|2746.7.peg.42"/>
<evidence type="ECO:0000256" key="9">
    <source>
        <dbReference type="SAM" id="Phobius"/>
    </source>
</evidence>
<dbReference type="InterPro" id="IPR013013">
    <property type="entry name" value="PTS_EIIC_1"/>
</dbReference>
<keyword evidence="5" id="KW-0598">Phosphotransferase system</keyword>
<feature type="transmembrane region" description="Helical" evidence="9">
    <location>
        <begin position="20"/>
        <end position="38"/>
    </location>
</feature>
<evidence type="ECO:0000256" key="4">
    <source>
        <dbReference type="ARBA" id="ARBA00022597"/>
    </source>
</evidence>
<reference evidence="11 12" key="1">
    <citation type="submission" date="2016-06" db="EMBL/GenBank/DDBJ databases">
        <title>Genome sequence of halotolerant plant growth promoting strain of Halomonas elongata HEK1 isolated from salterns of Rann of Kutch, Gujarat, India.</title>
        <authorList>
            <person name="Gaba S."/>
            <person name="Singh R.N."/>
            <person name="Abrol S."/>
            <person name="Kaushik R."/>
            <person name="Saxena A.K."/>
        </authorList>
    </citation>
    <scope>NUCLEOTIDE SEQUENCE [LARGE SCALE GENOMIC DNA]</scope>
    <source>
        <strain evidence="11 12">HEK1</strain>
    </source>
</reference>
<sequence length="107" mass="11053">MTRELGSRLMAGLQLLGRSLMLPIAVLPVAGLLLRLGQPDLLDIGFVAAAGQSIFDHLALIFAIGLAVGFADDSNGAAGLAGVVGYLVLDAVLHTINPDINMGYWPG</sequence>
<dbReference type="GO" id="GO:0015764">
    <property type="term" value="P:N-acetylglucosamine transport"/>
    <property type="evidence" value="ECO:0007669"/>
    <property type="project" value="TreeGrafter"/>
</dbReference>
<feature type="transmembrane region" description="Helical" evidence="9">
    <location>
        <begin position="44"/>
        <end position="70"/>
    </location>
</feature>
<evidence type="ECO:0000256" key="7">
    <source>
        <dbReference type="ARBA" id="ARBA00022989"/>
    </source>
</evidence>
<dbReference type="GO" id="GO:0009401">
    <property type="term" value="P:phosphoenolpyruvate-dependent sugar phosphotransferase system"/>
    <property type="evidence" value="ECO:0007669"/>
    <property type="project" value="UniProtKB-KW"/>
</dbReference>
<dbReference type="GO" id="GO:0005886">
    <property type="term" value="C:plasma membrane"/>
    <property type="evidence" value="ECO:0007669"/>
    <property type="project" value="UniProtKB-SubCell"/>
</dbReference>
<dbReference type="Pfam" id="PF02378">
    <property type="entry name" value="PTS_EIIC"/>
    <property type="match status" value="1"/>
</dbReference>
<evidence type="ECO:0000313" key="11">
    <source>
        <dbReference type="EMBL" id="OBX35708.1"/>
    </source>
</evidence>
<comment type="caution">
    <text evidence="11">The sequence shown here is derived from an EMBL/GenBank/DDBJ whole genome shotgun (WGS) entry which is preliminary data.</text>
</comment>
<evidence type="ECO:0000313" key="12">
    <source>
        <dbReference type="Proteomes" id="UP000092504"/>
    </source>
</evidence>
<dbReference type="AlphaFoldDB" id="A0A1B8P0F1"/>
<keyword evidence="8 9" id="KW-0472">Membrane</keyword>
<dbReference type="InterPro" id="IPR050429">
    <property type="entry name" value="PTS_Glucose_EIICBA"/>
</dbReference>
<keyword evidence="2" id="KW-0813">Transport</keyword>
<dbReference type="InterPro" id="IPR003352">
    <property type="entry name" value="PTS_EIIC"/>
</dbReference>
<keyword evidence="4" id="KW-0762">Sugar transport</keyword>
<evidence type="ECO:0000259" key="10">
    <source>
        <dbReference type="PROSITE" id="PS51103"/>
    </source>
</evidence>
<dbReference type="GO" id="GO:0008982">
    <property type="term" value="F:protein-N(PI)-phosphohistidine-sugar phosphotransferase activity"/>
    <property type="evidence" value="ECO:0007669"/>
    <property type="project" value="InterPro"/>
</dbReference>
<accession>A0A1B8P0F1</accession>
<dbReference type="PANTHER" id="PTHR30009:SF4">
    <property type="entry name" value="PTS SYSTEM N-ACETYLGLUCOSAMINE-SPECIFIC EIICBA COMPONENT"/>
    <property type="match status" value="1"/>
</dbReference>
<dbReference type="EMBL" id="MAJD01000001">
    <property type="protein sequence ID" value="OBX35708.1"/>
    <property type="molecule type" value="Genomic_DNA"/>
</dbReference>
<proteinExistence type="predicted"/>
<keyword evidence="7 9" id="KW-1133">Transmembrane helix</keyword>
<name>A0A1B8P0F1_HALEL</name>
<dbReference type="PROSITE" id="PS51103">
    <property type="entry name" value="PTS_EIIC_TYPE_1"/>
    <property type="match status" value="1"/>
</dbReference>